<keyword evidence="4" id="KW-1185">Reference proteome</keyword>
<name>A0A6P8BGU0_PYRGI</name>
<reference evidence="5" key="1">
    <citation type="journal article" date="2019" name="Mol. Biol. Evol.">
        <title>Blast fungal genomes show frequent chromosomal changes, gene gains and losses, and effector gene turnover.</title>
        <authorList>
            <person name="Gomez Luciano L.B."/>
            <person name="Jason Tsai I."/>
            <person name="Chuma I."/>
            <person name="Tosa Y."/>
            <person name="Chen Y.H."/>
            <person name="Li J.Y."/>
            <person name="Li M.Y."/>
            <person name="Jade Lu M.Y."/>
            <person name="Nakayashiki H."/>
            <person name="Li W.H."/>
        </authorList>
    </citation>
    <scope>NUCLEOTIDE SEQUENCE</scope>
    <source>
        <strain evidence="5">NI907</strain>
    </source>
</reference>
<evidence type="ECO:0000256" key="1">
    <source>
        <dbReference type="ARBA" id="ARBA00010211"/>
    </source>
</evidence>
<evidence type="ECO:0000313" key="5">
    <source>
        <dbReference type="RefSeq" id="XP_030986352.1"/>
    </source>
</evidence>
<dbReference type="InterPro" id="IPR011234">
    <property type="entry name" value="Fumarylacetoacetase-like_C"/>
</dbReference>
<feature type="domain" description="Fumarylacetoacetase-like C-terminal" evidence="3">
    <location>
        <begin position="93"/>
        <end position="313"/>
    </location>
</feature>
<dbReference type="InterPro" id="IPR036663">
    <property type="entry name" value="Fumarylacetoacetase_C_sf"/>
</dbReference>
<sequence length="316" mass="34018">MRRTIPPRLTAVRPRFLARNVSTKSITASRGGLIRFVSQADGKTYYGLADQHLRDAETLSTGHPFSGLAKPTGVRQPVSRLLSPLARDDCRGIVCIGLNYRDHADEAKMAIPTVPVVFYKPVTALAGPNDDMVIPRASWEKGALDYEAEHLKLTSATKQVIVIGKEASRVSEAQALDYIYGYTVGNDFSNRTWQLDKTLSGGQWCFSKSFDTSAPIGPAIVTKEALGDAANLSIRASLNGETMQDSNTSQMIFGAAKLVSFLSQAMTLLPGTLIFTGTPAGVGLGRSPQVVVKEGDVLDVEIGGIGKISNRVVYEK</sequence>
<evidence type="ECO:0000256" key="2">
    <source>
        <dbReference type="ARBA" id="ARBA00022723"/>
    </source>
</evidence>
<dbReference type="AlphaFoldDB" id="A0A6P8BGU0"/>
<dbReference type="RefSeq" id="XP_030986352.1">
    <property type="nucleotide sequence ID" value="XM_031122313.1"/>
</dbReference>
<keyword evidence="2" id="KW-0479">Metal-binding</keyword>
<evidence type="ECO:0000313" key="4">
    <source>
        <dbReference type="Proteomes" id="UP000515153"/>
    </source>
</evidence>
<protein>
    <recommendedName>
        <fullName evidence="3">Fumarylacetoacetase-like C-terminal domain-containing protein</fullName>
    </recommendedName>
</protein>
<proteinExistence type="inferred from homology"/>
<reference evidence="5" key="2">
    <citation type="submission" date="2019-10" db="EMBL/GenBank/DDBJ databases">
        <authorList>
            <consortium name="NCBI Genome Project"/>
        </authorList>
    </citation>
    <scope>NUCLEOTIDE SEQUENCE</scope>
    <source>
        <strain evidence="5">NI907</strain>
    </source>
</reference>
<organism evidence="4 5">
    <name type="scientific">Pyricularia grisea</name>
    <name type="common">Crabgrass-specific blast fungus</name>
    <name type="synonym">Magnaporthe grisea</name>
    <dbReference type="NCBI Taxonomy" id="148305"/>
    <lineage>
        <taxon>Eukaryota</taxon>
        <taxon>Fungi</taxon>
        <taxon>Dikarya</taxon>
        <taxon>Ascomycota</taxon>
        <taxon>Pezizomycotina</taxon>
        <taxon>Sordariomycetes</taxon>
        <taxon>Sordariomycetidae</taxon>
        <taxon>Magnaporthales</taxon>
        <taxon>Pyriculariaceae</taxon>
        <taxon>Pyricularia</taxon>
    </lineage>
</organism>
<evidence type="ECO:0000259" key="3">
    <source>
        <dbReference type="Pfam" id="PF01557"/>
    </source>
</evidence>
<dbReference type="Proteomes" id="UP000515153">
    <property type="component" value="Unplaced"/>
</dbReference>
<dbReference type="SUPFAM" id="SSF56529">
    <property type="entry name" value="FAH"/>
    <property type="match status" value="1"/>
</dbReference>
<dbReference type="GeneID" id="41957225"/>
<reference evidence="5" key="3">
    <citation type="submission" date="2025-08" db="UniProtKB">
        <authorList>
            <consortium name="RefSeq"/>
        </authorList>
    </citation>
    <scope>IDENTIFICATION</scope>
    <source>
        <strain evidence="5">NI907</strain>
    </source>
</reference>
<dbReference type="GO" id="GO:0050163">
    <property type="term" value="F:oxaloacetate tautomerase activity"/>
    <property type="evidence" value="ECO:0007669"/>
    <property type="project" value="UniProtKB-ARBA"/>
</dbReference>
<accession>A0A6P8BGU0</accession>
<dbReference type="KEGG" id="pgri:PgNI_02246"/>
<dbReference type="Gene3D" id="3.90.850.10">
    <property type="entry name" value="Fumarylacetoacetase-like, C-terminal domain"/>
    <property type="match status" value="1"/>
</dbReference>
<dbReference type="GO" id="GO:0046872">
    <property type="term" value="F:metal ion binding"/>
    <property type="evidence" value="ECO:0007669"/>
    <property type="project" value="UniProtKB-KW"/>
</dbReference>
<dbReference type="FunFam" id="3.90.850.10:FF:000002">
    <property type="entry name" value="2-hydroxyhepta-2,4-diene-1,7-dioate isomerase"/>
    <property type="match status" value="1"/>
</dbReference>
<comment type="similarity">
    <text evidence="1">Belongs to the FAH family.</text>
</comment>
<dbReference type="PANTHER" id="PTHR11820:SF112">
    <property type="entry name" value="FUMARYLACETOACETATE HYDROLASE FAMILY PROTEIN (AFU_ORTHOLOGUE AFUA_1G02370)-RELATED"/>
    <property type="match status" value="1"/>
</dbReference>
<gene>
    <name evidence="5" type="ORF">PgNI_02246</name>
</gene>
<dbReference type="Pfam" id="PF01557">
    <property type="entry name" value="FAA_hydrolase"/>
    <property type="match status" value="1"/>
</dbReference>
<dbReference type="PANTHER" id="PTHR11820">
    <property type="entry name" value="ACYLPYRUVASE"/>
    <property type="match status" value="1"/>
</dbReference>
<dbReference type="GO" id="GO:0006107">
    <property type="term" value="P:oxaloacetate metabolic process"/>
    <property type="evidence" value="ECO:0007669"/>
    <property type="project" value="UniProtKB-ARBA"/>
</dbReference>